<evidence type="ECO:0008006" key="3">
    <source>
        <dbReference type="Google" id="ProtNLM"/>
    </source>
</evidence>
<dbReference type="SUPFAM" id="SSF56784">
    <property type="entry name" value="HAD-like"/>
    <property type="match status" value="1"/>
</dbReference>
<dbReference type="Gene3D" id="3.40.50.1000">
    <property type="entry name" value="HAD superfamily/HAD-like"/>
    <property type="match status" value="1"/>
</dbReference>
<sequence>MNPGRNKTPGSGAVTKGRCLDREGGTMLCPVTRLTCDTDGLLLGTEGLCSVVFRETCGHSGKNHTWDVQSLVRGKKVPEALQIVTDVLEPPLSKEELGDESQAMLKELSPRPRSCQGSGSASFEMRTSRHKEFFGLFPHVVLGDDLGVKSGKPEPDIFLACAKRLSPPPPVEQGLVFEDAPNGLQVALAAGMQAVTVLHGPLSRDLTAKATPVPDSLQDSRPSCSGCIIYIYIYEGIYIYIYTCMYV</sequence>
<accession>A0A8C9AV21</accession>
<dbReference type="InterPro" id="IPR036412">
    <property type="entry name" value="HAD-like_sf"/>
</dbReference>
<name>A0A8C9AV21_PROSS</name>
<dbReference type="GeneTree" id="ENSGT00390000014753"/>
<dbReference type="Pfam" id="PF00702">
    <property type="entry name" value="Hydrolase"/>
    <property type="match status" value="1"/>
</dbReference>
<dbReference type="Ensembl" id="ENSPSMT00000043784.1">
    <property type="protein sequence ID" value="ENSPSMP00000038039.1"/>
    <property type="gene ID" value="ENSPSMG00000026082.1"/>
</dbReference>
<dbReference type="Gene3D" id="1.10.150.240">
    <property type="entry name" value="Putative phosphatase, domain 2"/>
    <property type="match status" value="1"/>
</dbReference>
<dbReference type="NCBIfam" id="TIGR01509">
    <property type="entry name" value="HAD-SF-IA-v3"/>
    <property type="match status" value="1"/>
</dbReference>
<dbReference type="PANTHER" id="PTHR18901">
    <property type="entry name" value="2-DEOXYGLUCOSE-6-PHOSPHATE PHOSPHATASE 2"/>
    <property type="match status" value="1"/>
</dbReference>
<dbReference type="PANTHER" id="PTHR18901:SF38">
    <property type="entry name" value="PSEUDOURIDINE-5'-PHOSPHATASE"/>
    <property type="match status" value="1"/>
</dbReference>
<dbReference type="InterPro" id="IPR023198">
    <property type="entry name" value="PGP-like_dom2"/>
</dbReference>
<reference evidence="1" key="2">
    <citation type="submission" date="2025-09" db="UniProtKB">
        <authorList>
            <consortium name="Ensembl"/>
        </authorList>
    </citation>
    <scope>IDENTIFICATION</scope>
</reference>
<dbReference type="InterPro" id="IPR023214">
    <property type="entry name" value="HAD_sf"/>
</dbReference>
<evidence type="ECO:0000313" key="2">
    <source>
        <dbReference type="Proteomes" id="UP000694414"/>
    </source>
</evidence>
<keyword evidence="2" id="KW-1185">Reference proteome</keyword>
<dbReference type="GO" id="GO:0016791">
    <property type="term" value="F:phosphatase activity"/>
    <property type="evidence" value="ECO:0007669"/>
    <property type="project" value="TreeGrafter"/>
</dbReference>
<organism evidence="1 2">
    <name type="scientific">Prolemur simus</name>
    <name type="common">Greater bamboo lemur</name>
    <name type="synonym">Hapalemur simus</name>
    <dbReference type="NCBI Taxonomy" id="1328070"/>
    <lineage>
        <taxon>Eukaryota</taxon>
        <taxon>Metazoa</taxon>
        <taxon>Chordata</taxon>
        <taxon>Craniata</taxon>
        <taxon>Vertebrata</taxon>
        <taxon>Euteleostomi</taxon>
        <taxon>Mammalia</taxon>
        <taxon>Eutheria</taxon>
        <taxon>Euarchontoglires</taxon>
        <taxon>Primates</taxon>
        <taxon>Strepsirrhini</taxon>
        <taxon>Lemuriformes</taxon>
        <taxon>Lemuridae</taxon>
        <taxon>Prolemur</taxon>
    </lineage>
</organism>
<reference evidence="1" key="1">
    <citation type="submission" date="2025-08" db="UniProtKB">
        <authorList>
            <consortium name="Ensembl"/>
        </authorList>
    </citation>
    <scope>IDENTIFICATION</scope>
</reference>
<proteinExistence type="predicted"/>
<evidence type="ECO:0000313" key="1">
    <source>
        <dbReference type="Ensembl" id="ENSPSMP00000038039.1"/>
    </source>
</evidence>
<dbReference type="Proteomes" id="UP000694414">
    <property type="component" value="Unplaced"/>
</dbReference>
<dbReference type="InterPro" id="IPR006439">
    <property type="entry name" value="HAD-SF_hydro_IA"/>
</dbReference>
<protein>
    <recommendedName>
        <fullName evidence="3">Pseudouridine-5'-phosphatase</fullName>
    </recommendedName>
</protein>
<dbReference type="AlphaFoldDB" id="A0A8C9AV21"/>